<reference evidence="3 4" key="1">
    <citation type="submission" date="2017-01" db="EMBL/GenBank/DDBJ databases">
        <title>Draft genome sequence of Diplodia seriata F98.1, a fungal species involved in grapevine trunk diseases.</title>
        <authorList>
            <person name="Robert-Siegwald G."/>
            <person name="Vallet J."/>
            <person name="Abou-Mansour E."/>
            <person name="Xu J."/>
            <person name="Rey P."/>
            <person name="Bertsch C."/>
            <person name="Rego C."/>
            <person name="Larignon P."/>
            <person name="Fontaine F."/>
            <person name="Lebrun M.-H."/>
        </authorList>
    </citation>
    <scope>NUCLEOTIDE SEQUENCE [LARGE SCALE GENOMIC DNA]</scope>
    <source>
        <strain evidence="3 4">F98.1</strain>
    </source>
</reference>
<accession>A0A1S8BDC9</accession>
<feature type="transmembrane region" description="Helical" evidence="1">
    <location>
        <begin position="182"/>
        <end position="202"/>
    </location>
</feature>
<proteinExistence type="predicted"/>
<dbReference type="Proteomes" id="UP000190776">
    <property type="component" value="Unassembled WGS sequence"/>
</dbReference>
<dbReference type="PANTHER" id="PTHR34502">
    <property type="entry name" value="DUF6594 DOMAIN-CONTAINING PROTEIN-RELATED"/>
    <property type="match status" value="1"/>
</dbReference>
<name>A0A1S8BDC9_9PEZI</name>
<sequence length="316" mass="35350">MALFKRFAVLNARNLLYMQAELLDLERELDVIAEMDREDGRPFDVEALKLMSPDPGEPDDEQRQLVLKLRRKLKEYNEALLQQAKINKLEKANKYDLHVLNGWLRQEQGGDNFLLGVEARPWQEQRDLVALSSRQHDTLTKYMSETLVPWLHRQGLHRPKKMDEEAGLVEWDDGSYSTASRVLSVVASSIIPGAAVVTLYHIQDLLARIFAALAFSAIFSLALALLTTARPAEIFAATAAWVLLQSISLHLPLTPNPGLLRSRSSSLVAPVPPDGSQLLPLLVSGVRWHKLVSLQMASSIRRPFSSLLSSRGLSSC</sequence>
<dbReference type="Pfam" id="PF20237">
    <property type="entry name" value="DUF6594"/>
    <property type="match status" value="1"/>
</dbReference>
<keyword evidence="1" id="KW-0812">Transmembrane</keyword>
<dbReference type="PANTHER" id="PTHR34502:SF5">
    <property type="entry name" value="DUF6594 DOMAIN-CONTAINING PROTEIN"/>
    <property type="match status" value="1"/>
</dbReference>
<evidence type="ECO:0000256" key="1">
    <source>
        <dbReference type="SAM" id="Phobius"/>
    </source>
</evidence>
<keyword evidence="1" id="KW-0472">Membrane</keyword>
<feature type="transmembrane region" description="Helical" evidence="1">
    <location>
        <begin position="209"/>
        <end position="228"/>
    </location>
</feature>
<dbReference type="AlphaFoldDB" id="A0A1S8BDC9"/>
<organism evidence="3 4">
    <name type="scientific">Diplodia seriata</name>
    <dbReference type="NCBI Taxonomy" id="420778"/>
    <lineage>
        <taxon>Eukaryota</taxon>
        <taxon>Fungi</taxon>
        <taxon>Dikarya</taxon>
        <taxon>Ascomycota</taxon>
        <taxon>Pezizomycotina</taxon>
        <taxon>Dothideomycetes</taxon>
        <taxon>Dothideomycetes incertae sedis</taxon>
        <taxon>Botryosphaeriales</taxon>
        <taxon>Botryosphaeriaceae</taxon>
        <taxon>Diplodia</taxon>
    </lineage>
</organism>
<keyword evidence="1" id="KW-1133">Transmembrane helix</keyword>
<dbReference type="EMBL" id="MSZU01000084">
    <property type="protein sequence ID" value="OMP85338.1"/>
    <property type="molecule type" value="Genomic_DNA"/>
</dbReference>
<evidence type="ECO:0000313" key="3">
    <source>
        <dbReference type="EMBL" id="OMP85338.1"/>
    </source>
</evidence>
<dbReference type="OrthoDB" id="5342093at2759"/>
<dbReference type="STRING" id="420778.A0A1S8BDC9"/>
<evidence type="ECO:0000259" key="2">
    <source>
        <dbReference type="Pfam" id="PF20237"/>
    </source>
</evidence>
<gene>
    <name evidence="3" type="ORF">BK809_0004008</name>
</gene>
<protein>
    <recommendedName>
        <fullName evidence="2">DUF6594 domain-containing protein</fullName>
    </recommendedName>
</protein>
<feature type="domain" description="DUF6594" evidence="2">
    <location>
        <begin position="2"/>
        <end position="242"/>
    </location>
</feature>
<dbReference type="InterPro" id="IPR046529">
    <property type="entry name" value="DUF6594"/>
</dbReference>
<evidence type="ECO:0000313" key="4">
    <source>
        <dbReference type="Proteomes" id="UP000190776"/>
    </source>
</evidence>
<comment type="caution">
    <text evidence="3">The sequence shown here is derived from an EMBL/GenBank/DDBJ whole genome shotgun (WGS) entry which is preliminary data.</text>
</comment>